<dbReference type="Gene3D" id="1.20.120.450">
    <property type="entry name" value="dinb family like domain"/>
    <property type="match status" value="1"/>
</dbReference>
<accession>A0ABU8F756</accession>
<comment type="similarity">
    <text evidence="1">Belongs to the DinB family.</text>
</comment>
<keyword evidence="4" id="KW-1185">Reference proteome</keyword>
<organism evidence="3 4">
    <name type="scientific">Psychrobacillus mangrovi</name>
    <dbReference type="NCBI Taxonomy" id="3117745"/>
    <lineage>
        <taxon>Bacteria</taxon>
        <taxon>Bacillati</taxon>
        <taxon>Bacillota</taxon>
        <taxon>Bacilli</taxon>
        <taxon>Bacillales</taxon>
        <taxon>Bacillaceae</taxon>
        <taxon>Psychrobacillus</taxon>
    </lineage>
</organism>
<dbReference type="RefSeq" id="WP_336498413.1">
    <property type="nucleotide sequence ID" value="NZ_JBAWSY010000012.1"/>
</dbReference>
<evidence type="ECO:0000313" key="3">
    <source>
        <dbReference type="EMBL" id="MEI4770849.1"/>
    </source>
</evidence>
<reference evidence="3 4" key="1">
    <citation type="submission" date="2024-01" db="EMBL/GenBank/DDBJ databases">
        <title>Seven novel Bacillus-like species.</title>
        <authorList>
            <person name="Liu G."/>
        </authorList>
    </citation>
    <scope>NUCLEOTIDE SEQUENCE [LARGE SCALE GENOMIC DNA]</scope>
    <source>
        <strain evidence="3 4">FJAT-51614</strain>
    </source>
</reference>
<proteinExistence type="inferred from homology"/>
<evidence type="ECO:0000256" key="1">
    <source>
        <dbReference type="ARBA" id="ARBA00008635"/>
    </source>
</evidence>
<comment type="caution">
    <text evidence="3">The sequence shown here is derived from an EMBL/GenBank/DDBJ whole genome shotgun (WGS) entry which is preliminary data.</text>
</comment>
<dbReference type="InterPro" id="IPR007837">
    <property type="entry name" value="DinB"/>
</dbReference>
<protein>
    <submittedName>
        <fullName evidence="3">DinB family protein</fullName>
    </submittedName>
</protein>
<keyword evidence="2" id="KW-0479">Metal-binding</keyword>
<dbReference type="EMBL" id="JBAWSY010000012">
    <property type="protein sequence ID" value="MEI4770849.1"/>
    <property type="molecule type" value="Genomic_DNA"/>
</dbReference>
<dbReference type="Proteomes" id="UP001364890">
    <property type="component" value="Unassembled WGS sequence"/>
</dbReference>
<name>A0ABU8F756_9BACI</name>
<gene>
    <name evidence="3" type="ORF">WAX74_14590</name>
</gene>
<dbReference type="PANTHER" id="PTHR37302:SF3">
    <property type="entry name" value="DAMAGE-INDUCIBLE PROTEIN DINB"/>
    <property type="match status" value="1"/>
</dbReference>
<dbReference type="InterPro" id="IPR034660">
    <property type="entry name" value="DinB/YfiT-like"/>
</dbReference>
<dbReference type="SUPFAM" id="SSF109854">
    <property type="entry name" value="DinB/YfiT-like putative metalloenzymes"/>
    <property type="match status" value="1"/>
</dbReference>
<sequence length="159" mass="18882">MKVLEMFLYNWQIRNEWFDWCQELSIEELTKKRIGGMGSILHNLFHVIDCEQIWINQMNGTSVVEHDINLITDIRVVINYSNETKENTYKFIQASTSNLENKVLKITNKKGITYTFSYDKIIRHIISHEIHHIGQLSVWSREMGFKPVSSDILFREPNY</sequence>
<dbReference type="Pfam" id="PF05163">
    <property type="entry name" value="DinB"/>
    <property type="match status" value="1"/>
</dbReference>
<dbReference type="PANTHER" id="PTHR37302">
    <property type="entry name" value="SLR1116 PROTEIN"/>
    <property type="match status" value="1"/>
</dbReference>
<evidence type="ECO:0000313" key="4">
    <source>
        <dbReference type="Proteomes" id="UP001364890"/>
    </source>
</evidence>
<evidence type="ECO:0000256" key="2">
    <source>
        <dbReference type="ARBA" id="ARBA00022723"/>
    </source>
</evidence>